<accession>A0A397TNH9</accession>
<dbReference type="OrthoDB" id="2288096at2759"/>
<dbReference type="Proteomes" id="UP000265703">
    <property type="component" value="Unassembled WGS sequence"/>
</dbReference>
<keyword evidence="2" id="KW-1185">Reference proteome</keyword>
<sequence>MNNLYLLCTNFIQIVVFNKDMIDIYNMNCILRFQVVGKFPIVTFYSNHTSLNNCSALQTIISHSISPYFCVMPYMLW</sequence>
<name>A0A397TNH9_9GLOM</name>
<dbReference type="AlphaFoldDB" id="A0A397TNH9"/>
<evidence type="ECO:0000313" key="1">
    <source>
        <dbReference type="EMBL" id="RIA98065.1"/>
    </source>
</evidence>
<dbReference type="EMBL" id="QKYT01000021">
    <property type="protein sequence ID" value="RIA98065.1"/>
    <property type="molecule type" value="Genomic_DNA"/>
</dbReference>
<reference evidence="1 2" key="1">
    <citation type="submission" date="2018-06" db="EMBL/GenBank/DDBJ databases">
        <title>Comparative genomics reveals the genomic features of Rhizophagus irregularis, R. cerebriforme, R. diaphanum and Gigaspora rosea, and their symbiotic lifestyle signature.</title>
        <authorList>
            <person name="Morin E."/>
            <person name="San Clemente H."/>
            <person name="Chen E.C.H."/>
            <person name="De La Providencia I."/>
            <person name="Hainaut M."/>
            <person name="Kuo A."/>
            <person name="Kohler A."/>
            <person name="Murat C."/>
            <person name="Tang N."/>
            <person name="Roy S."/>
            <person name="Loubradou J."/>
            <person name="Henrissat B."/>
            <person name="Grigoriev I.V."/>
            <person name="Corradi N."/>
            <person name="Roux C."/>
            <person name="Martin F.M."/>
        </authorList>
    </citation>
    <scope>NUCLEOTIDE SEQUENCE [LARGE SCALE GENOMIC DNA]</scope>
    <source>
        <strain evidence="1 2">DAOM 227022</strain>
    </source>
</reference>
<protein>
    <submittedName>
        <fullName evidence="1">Uncharacterized protein</fullName>
    </submittedName>
</protein>
<comment type="caution">
    <text evidence="1">The sequence shown here is derived from an EMBL/GenBank/DDBJ whole genome shotgun (WGS) entry which is preliminary data.</text>
</comment>
<evidence type="ECO:0000313" key="2">
    <source>
        <dbReference type="Proteomes" id="UP000265703"/>
    </source>
</evidence>
<organism evidence="1 2">
    <name type="scientific">Glomus cerebriforme</name>
    <dbReference type="NCBI Taxonomy" id="658196"/>
    <lineage>
        <taxon>Eukaryota</taxon>
        <taxon>Fungi</taxon>
        <taxon>Fungi incertae sedis</taxon>
        <taxon>Mucoromycota</taxon>
        <taxon>Glomeromycotina</taxon>
        <taxon>Glomeromycetes</taxon>
        <taxon>Glomerales</taxon>
        <taxon>Glomeraceae</taxon>
        <taxon>Glomus</taxon>
    </lineage>
</organism>
<gene>
    <name evidence="1" type="ORF">C1645_686210</name>
</gene>
<proteinExistence type="predicted"/>